<dbReference type="SUPFAM" id="SSF75304">
    <property type="entry name" value="Amidase signature (AS) enzymes"/>
    <property type="match status" value="1"/>
</dbReference>
<evidence type="ECO:0000259" key="6">
    <source>
        <dbReference type="Pfam" id="PF01425"/>
    </source>
</evidence>
<feature type="domain" description="Amidase" evidence="6">
    <location>
        <begin position="85"/>
        <end position="548"/>
    </location>
</feature>
<feature type="active site" description="Charge relay system" evidence="5">
    <location>
        <position position="140"/>
    </location>
</feature>
<dbReference type="Pfam" id="PF01425">
    <property type="entry name" value="Amidase"/>
    <property type="match status" value="1"/>
</dbReference>
<dbReference type="InterPro" id="IPR036928">
    <property type="entry name" value="AS_sf"/>
</dbReference>
<evidence type="ECO:0000256" key="1">
    <source>
        <dbReference type="ARBA" id="ARBA00001311"/>
    </source>
</evidence>
<keyword evidence="4" id="KW-0378">Hydrolase</keyword>
<evidence type="ECO:0000256" key="5">
    <source>
        <dbReference type="PIRSR" id="PIRSR001221-1"/>
    </source>
</evidence>
<dbReference type="OrthoDB" id="6428749at2759"/>
<evidence type="ECO:0000256" key="3">
    <source>
        <dbReference type="ARBA" id="ARBA00012922"/>
    </source>
</evidence>
<dbReference type="InterPro" id="IPR023631">
    <property type="entry name" value="Amidase_dom"/>
</dbReference>
<proteinExistence type="inferred from homology"/>
<evidence type="ECO:0000256" key="4">
    <source>
        <dbReference type="ARBA" id="ARBA00022801"/>
    </source>
</evidence>
<keyword evidence="8" id="KW-1185">Reference proteome</keyword>
<organism evidence="7 8">
    <name type="scientific">Venturia effusa</name>
    <dbReference type="NCBI Taxonomy" id="50376"/>
    <lineage>
        <taxon>Eukaryota</taxon>
        <taxon>Fungi</taxon>
        <taxon>Dikarya</taxon>
        <taxon>Ascomycota</taxon>
        <taxon>Pezizomycotina</taxon>
        <taxon>Dothideomycetes</taxon>
        <taxon>Pleosporomycetidae</taxon>
        <taxon>Venturiales</taxon>
        <taxon>Venturiaceae</taxon>
        <taxon>Venturia</taxon>
    </lineage>
</organism>
<reference evidence="7 8" key="1">
    <citation type="submission" date="2019-07" db="EMBL/GenBank/DDBJ databases">
        <title>Finished genome of Venturia effusa.</title>
        <authorList>
            <person name="Young C.A."/>
            <person name="Cox M.P."/>
            <person name="Ganley A.R.D."/>
            <person name="David W.J."/>
        </authorList>
    </citation>
    <scope>NUCLEOTIDE SEQUENCE [LARGE SCALE GENOMIC DNA]</scope>
    <source>
        <strain evidence="8">albino</strain>
    </source>
</reference>
<evidence type="ECO:0000313" key="7">
    <source>
        <dbReference type="EMBL" id="QDS72506.1"/>
    </source>
</evidence>
<dbReference type="GO" id="GO:0004040">
    <property type="term" value="F:amidase activity"/>
    <property type="evidence" value="ECO:0007669"/>
    <property type="project" value="UniProtKB-EC"/>
</dbReference>
<evidence type="ECO:0000313" key="8">
    <source>
        <dbReference type="Proteomes" id="UP000316270"/>
    </source>
</evidence>
<dbReference type="STRING" id="50376.A0A517LA50"/>
<dbReference type="Gene3D" id="3.90.1300.10">
    <property type="entry name" value="Amidase signature (AS) domain"/>
    <property type="match status" value="1"/>
</dbReference>
<dbReference type="InterPro" id="IPR020556">
    <property type="entry name" value="Amidase_CS"/>
</dbReference>
<sequence>MSGQTTKTPDDFADAIKTKHAQQLELIPKEWHIPPEKLPAETELSVIKFTEICGILDKNELDIVSKEPGEIVTALSTGGLSCLVVTTAFCKAAAVAHQLTNCLTEIFFAQALAKAKELDEVFKETGKPTGPLFGVPISLKDQFEIKGTECNMGIASWVGQISKENSVLVNILEEAGAILHCRTNISQALMFGESDNYVYGRTTNPHNRSLTCGGSSGGEGALVAMHGSVVGVGTDLGGSVRIPAAYNGLFGLRPTLHRLPYAGARNTLLGLESIASALGPISPSVTGISTFVKAVIDAEPWLLDAKTPEIPWRQEMADLKHLKTADGAQRKPVFGVMSWDDHVMPWPPMRRALDTTISAVKNAGYEVIDFKCPFPNEEAERIVNALYSSDGGEDLSRTFAASGEPWHPMMLTNGQTKHLTVYENWQLNLQKDAVKTAWLKAWNATKDVTSTGQPIDGLLLPISPFCAHRHGEWPRYIIYTSLFNLIDYPAMAIPLNSHVSVELDPIDRDFKPVNLRDATVQAQYKPEDFLGAPLSVQLVCRRFREEECIGLTGVVAETLKTAGF</sequence>
<feature type="active site" description="Acyl-ester intermediate" evidence="5">
    <location>
        <position position="239"/>
    </location>
</feature>
<dbReference type="EC" id="3.5.1.4" evidence="3"/>
<gene>
    <name evidence="7" type="ORF">FKW77_000051</name>
</gene>
<dbReference type="PANTHER" id="PTHR46072">
    <property type="entry name" value="AMIDASE-RELATED-RELATED"/>
    <property type="match status" value="1"/>
</dbReference>
<dbReference type="PIRSF" id="PIRSF001221">
    <property type="entry name" value="Amidase_fungi"/>
    <property type="match status" value="1"/>
</dbReference>
<comment type="catalytic activity">
    <reaction evidence="1">
        <text>a monocarboxylic acid amide + H2O = a monocarboxylate + NH4(+)</text>
        <dbReference type="Rhea" id="RHEA:12020"/>
        <dbReference type="ChEBI" id="CHEBI:15377"/>
        <dbReference type="ChEBI" id="CHEBI:28938"/>
        <dbReference type="ChEBI" id="CHEBI:35757"/>
        <dbReference type="ChEBI" id="CHEBI:83628"/>
        <dbReference type="EC" id="3.5.1.4"/>
    </reaction>
</comment>
<accession>A0A517LA50</accession>
<evidence type="ECO:0000256" key="2">
    <source>
        <dbReference type="ARBA" id="ARBA00009199"/>
    </source>
</evidence>
<feature type="active site" description="Charge relay system" evidence="5">
    <location>
        <position position="215"/>
    </location>
</feature>
<dbReference type="Proteomes" id="UP000316270">
    <property type="component" value="Chromosome 8"/>
</dbReference>
<comment type="similarity">
    <text evidence="2">Belongs to the amidase family.</text>
</comment>
<dbReference type="AlphaFoldDB" id="A0A517LA50"/>
<dbReference type="EMBL" id="CP042192">
    <property type="protein sequence ID" value="QDS72506.1"/>
    <property type="molecule type" value="Genomic_DNA"/>
</dbReference>
<protein>
    <recommendedName>
        <fullName evidence="3">amidase</fullName>
        <ecNumber evidence="3">3.5.1.4</ecNumber>
    </recommendedName>
</protein>
<dbReference type="PANTHER" id="PTHR46072:SF2">
    <property type="entry name" value="AMIDASE (EUROFUNG)"/>
    <property type="match status" value="1"/>
</dbReference>
<name>A0A517LA50_9PEZI</name>
<dbReference type="PROSITE" id="PS00571">
    <property type="entry name" value="AMIDASES"/>
    <property type="match status" value="1"/>
</dbReference>